<keyword evidence="2" id="KW-0472">Membrane</keyword>
<organism evidence="3 4">
    <name type="scientific">Saccharomonospora viridis</name>
    <dbReference type="NCBI Taxonomy" id="1852"/>
    <lineage>
        <taxon>Bacteria</taxon>
        <taxon>Bacillati</taxon>
        <taxon>Actinomycetota</taxon>
        <taxon>Actinomycetes</taxon>
        <taxon>Pseudonocardiales</taxon>
        <taxon>Pseudonocardiaceae</taxon>
        <taxon>Saccharomonospora</taxon>
    </lineage>
</organism>
<keyword evidence="2" id="KW-1133">Transmembrane helix</keyword>
<feature type="region of interest" description="Disordered" evidence="1">
    <location>
        <begin position="212"/>
        <end position="249"/>
    </location>
</feature>
<name>A0A837D9M9_9PSEU</name>
<evidence type="ECO:0000313" key="3">
    <source>
        <dbReference type="EMBL" id="KHF44533.1"/>
    </source>
</evidence>
<accession>A0A837D9M9</accession>
<protein>
    <recommendedName>
        <fullName evidence="5">DUF4878 domain-containing protein</fullName>
    </recommendedName>
</protein>
<evidence type="ECO:0000256" key="2">
    <source>
        <dbReference type="SAM" id="Phobius"/>
    </source>
</evidence>
<proteinExistence type="predicted"/>
<gene>
    <name evidence="3" type="ORF">MINT15_14150</name>
</gene>
<feature type="region of interest" description="Disordered" evidence="1">
    <location>
        <begin position="1"/>
        <end position="64"/>
    </location>
</feature>
<feature type="compositionally biased region" description="Pro residues" evidence="1">
    <location>
        <begin position="221"/>
        <end position="235"/>
    </location>
</feature>
<dbReference type="Proteomes" id="UP000030848">
    <property type="component" value="Unassembled WGS sequence"/>
</dbReference>
<feature type="compositionally biased region" description="Low complexity" evidence="1">
    <location>
        <begin position="11"/>
        <end position="52"/>
    </location>
</feature>
<comment type="caution">
    <text evidence="3">The sequence shown here is derived from an EMBL/GenBank/DDBJ whole genome shotgun (WGS) entry which is preliminary data.</text>
</comment>
<evidence type="ECO:0000256" key="1">
    <source>
        <dbReference type="SAM" id="MobiDB-lite"/>
    </source>
</evidence>
<keyword evidence="2" id="KW-0812">Transmembrane</keyword>
<evidence type="ECO:0000313" key="4">
    <source>
        <dbReference type="Proteomes" id="UP000030848"/>
    </source>
</evidence>
<feature type="compositionally biased region" description="Low complexity" evidence="1">
    <location>
        <begin position="236"/>
        <end position="246"/>
    </location>
</feature>
<evidence type="ECO:0008006" key="5">
    <source>
        <dbReference type="Google" id="ProtNLM"/>
    </source>
</evidence>
<dbReference type="AlphaFoldDB" id="A0A837D9M9"/>
<reference evidence="3 4" key="1">
    <citation type="submission" date="2014-10" db="EMBL/GenBank/DDBJ databases">
        <title>Genome sequence of Micropolyspora internatus JCM3315.</title>
        <authorList>
            <person name="Shin S.-K."/>
            <person name="Yi H."/>
        </authorList>
    </citation>
    <scope>NUCLEOTIDE SEQUENCE [LARGE SCALE GENOMIC DNA]</scope>
    <source>
        <strain evidence="3 4">JCM 3315</strain>
    </source>
</reference>
<feature type="transmembrane region" description="Helical" evidence="2">
    <location>
        <begin position="69"/>
        <end position="94"/>
    </location>
</feature>
<dbReference type="EMBL" id="JRZE01000003">
    <property type="protein sequence ID" value="KHF44533.1"/>
    <property type="molecule type" value="Genomic_DNA"/>
</dbReference>
<sequence length="338" mass="34669">MTYPPPPGQPPYGQQPGDPYGQQPGNPYGTPSGGFPQQGGQYPQGYPQVPYGQQGGFGPQPPKKSKTGLWVGLGIGVVAVVVFVITAFVAPGFLLSDDDDDSTSGGGGNSSGAQALAEKIRDGLIANDTATLQQLACPDATDMVQGAIQSASELADVRIDGQAQENGDTATVKATVTLDGVGVETGITNTFAKQNGEWCWQDLTFNVANMPGPGEMSDIPSMPPAPSIPSVPSPGSPGSASDIGSSGSSGGVEAFLQQFGEALNAGDAETLQGMLCPAATGAEEIEKALAAGDNYTMEDRIRNEGSILNTSFVGSDGRLSVYIDSQDEPLCVFIALYL</sequence>
<feature type="compositionally biased region" description="Pro residues" evidence="1">
    <location>
        <begin position="1"/>
        <end position="10"/>
    </location>
</feature>